<keyword evidence="3" id="KW-1185">Reference proteome</keyword>
<sequence length="129" mass="15320">MSEMIPPHLITLVFPRDQPTQRPLVIGRGNREMRGKEVEVDQSYKILKNEPFCTFQNSFQQQPSRRGFHRLRTIHSCPPNTQEAVPMEYGRQEIQTKVPLARTKRKYPDNFPQRDIHVRTRENHKKLKS</sequence>
<protein>
    <submittedName>
        <fullName evidence="2">Uncharacterized protein</fullName>
    </submittedName>
</protein>
<feature type="compositionally biased region" description="Basic and acidic residues" evidence="1">
    <location>
        <begin position="106"/>
        <end position="121"/>
    </location>
</feature>
<reference evidence="2" key="1">
    <citation type="submission" date="2021-03" db="EMBL/GenBank/DDBJ databases">
        <title>Draft genome sequence of rust myrtle Austropuccinia psidii MF-1, a brazilian biotype.</title>
        <authorList>
            <person name="Quecine M.C."/>
            <person name="Pachon D.M.R."/>
            <person name="Bonatelli M.L."/>
            <person name="Correr F.H."/>
            <person name="Franceschini L.M."/>
            <person name="Leite T.F."/>
            <person name="Margarido G.R.A."/>
            <person name="Almeida C.A."/>
            <person name="Ferrarezi J.A."/>
            <person name="Labate C.A."/>
        </authorList>
    </citation>
    <scope>NUCLEOTIDE SEQUENCE</scope>
    <source>
        <strain evidence="2">MF-1</strain>
    </source>
</reference>
<dbReference type="AlphaFoldDB" id="A0A9Q3P9H0"/>
<comment type="caution">
    <text evidence="2">The sequence shown here is derived from an EMBL/GenBank/DDBJ whole genome shotgun (WGS) entry which is preliminary data.</text>
</comment>
<proteinExistence type="predicted"/>
<gene>
    <name evidence="2" type="ORF">O181_093039</name>
</gene>
<feature type="region of interest" description="Disordered" evidence="1">
    <location>
        <begin position="106"/>
        <end position="129"/>
    </location>
</feature>
<evidence type="ECO:0000313" key="2">
    <source>
        <dbReference type="EMBL" id="MBW0553324.1"/>
    </source>
</evidence>
<evidence type="ECO:0000256" key="1">
    <source>
        <dbReference type="SAM" id="MobiDB-lite"/>
    </source>
</evidence>
<name>A0A9Q3P9H0_9BASI</name>
<accession>A0A9Q3P9H0</accession>
<evidence type="ECO:0000313" key="3">
    <source>
        <dbReference type="Proteomes" id="UP000765509"/>
    </source>
</evidence>
<organism evidence="2 3">
    <name type="scientific">Austropuccinia psidii MF-1</name>
    <dbReference type="NCBI Taxonomy" id="1389203"/>
    <lineage>
        <taxon>Eukaryota</taxon>
        <taxon>Fungi</taxon>
        <taxon>Dikarya</taxon>
        <taxon>Basidiomycota</taxon>
        <taxon>Pucciniomycotina</taxon>
        <taxon>Pucciniomycetes</taxon>
        <taxon>Pucciniales</taxon>
        <taxon>Sphaerophragmiaceae</taxon>
        <taxon>Austropuccinia</taxon>
    </lineage>
</organism>
<dbReference type="EMBL" id="AVOT02059690">
    <property type="protein sequence ID" value="MBW0553324.1"/>
    <property type="molecule type" value="Genomic_DNA"/>
</dbReference>
<dbReference type="Proteomes" id="UP000765509">
    <property type="component" value="Unassembled WGS sequence"/>
</dbReference>